<keyword evidence="2" id="KW-1185">Reference proteome</keyword>
<dbReference type="Proteomes" id="UP001303647">
    <property type="component" value="Unassembled WGS sequence"/>
</dbReference>
<protein>
    <submittedName>
        <fullName evidence="1">Uncharacterized protein</fullName>
    </submittedName>
</protein>
<accession>A0AAN7CRV3</accession>
<reference evidence="1" key="2">
    <citation type="submission" date="2023-05" db="EMBL/GenBank/DDBJ databases">
        <authorList>
            <consortium name="Lawrence Berkeley National Laboratory"/>
            <person name="Steindorff A."/>
            <person name="Hensen N."/>
            <person name="Bonometti L."/>
            <person name="Westerberg I."/>
            <person name="Brannstrom I.O."/>
            <person name="Guillou S."/>
            <person name="Cros-Aarteil S."/>
            <person name="Calhoun S."/>
            <person name="Haridas S."/>
            <person name="Kuo A."/>
            <person name="Mondo S."/>
            <person name="Pangilinan J."/>
            <person name="Riley R."/>
            <person name="Labutti K."/>
            <person name="Andreopoulos B."/>
            <person name="Lipzen A."/>
            <person name="Chen C."/>
            <person name="Yanf M."/>
            <person name="Daum C."/>
            <person name="Ng V."/>
            <person name="Clum A."/>
            <person name="Ohm R."/>
            <person name="Martin F."/>
            <person name="Silar P."/>
            <person name="Natvig D."/>
            <person name="Lalanne C."/>
            <person name="Gautier V."/>
            <person name="Ament-Velasquez S.L."/>
            <person name="Kruys A."/>
            <person name="Hutchinson M.I."/>
            <person name="Powell A.J."/>
            <person name="Barry K."/>
            <person name="Miller A.N."/>
            <person name="Grigoriev I.V."/>
            <person name="Debuchy R."/>
            <person name="Gladieux P."/>
            <person name="Thoren M.H."/>
            <person name="Johannesson H."/>
        </authorList>
    </citation>
    <scope>NUCLEOTIDE SEQUENCE</scope>
    <source>
        <strain evidence="1">CBS 359.72</strain>
    </source>
</reference>
<name>A0AAN7CRV3_9PEZI</name>
<comment type="caution">
    <text evidence="1">The sequence shown here is derived from an EMBL/GenBank/DDBJ whole genome shotgun (WGS) entry which is preliminary data.</text>
</comment>
<dbReference type="AlphaFoldDB" id="A0AAN7CRV3"/>
<sequence length="100" mass="10725">MSVLAHLAAADIMPNTVMVGQQMVSMSILSTRGMQRLTDAPERMHSCSSIGDAIWFGFGIQHIVREMARTAQGVTLIALCGSLAEIHPPNACATILMKLT</sequence>
<evidence type="ECO:0000313" key="2">
    <source>
        <dbReference type="Proteomes" id="UP001303647"/>
    </source>
</evidence>
<reference evidence="1" key="1">
    <citation type="journal article" date="2023" name="Mol. Phylogenet. Evol.">
        <title>Genome-scale phylogeny and comparative genomics of the fungal order Sordariales.</title>
        <authorList>
            <person name="Hensen N."/>
            <person name="Bonometti L."/>
            <person name="Westerberg I."/>
            <person name="Brannstrom I.O."/>
            <person name="Guillou S."/>
            <person name="Cros-Aarteil S."/>
            <person name="Calhoun S."/>
            <person name="Haridas S."/>
            <person name="Kuo A."/>
            <person name="Mondo S."/>
            <person name="Pangilinan J."/>
            <person name="Riley R."/>
            <person name="LaButti K."/>
            <person name="Andreopoulos B."/>
            <person name="Lipzen A."/>
            <person name="Chen C."/>
            <person name="Yan M."/>
            <person name="Daum C."/>
            <person name="Ng V."/>
            <person name="Clum A."/>
            <person name="Steindorff A."/>
            <person name="Ohm R.A."/>
            <person name="Martin F."/>
            <person name="Silar P."/>
            <person name="Natvig D.O."/>
            <person name="Lalanne C."/>
            <person name="Gautier V."/>
            <person name="Ament-Velasquez S.L."/>
            <person name="Kruys A."/>
            <person name="Hutchinson M.I."/>
            <person name="Powell A.J."/>
            <person name="Barry K."/>
            <person name="Miller A.N."/>
            <person name="Grigoriev I.V."/>
            <person name="Debuchy R."/>
            <person name="Gladieux P."/>
            <person name="Hiltunen Thoren M."/>
            <person name="Johannesson H."/>
        </authorList>
    </citation>
    <scope>NUCLEOTIDE SEQUENCE</scope>
    <source>
        <strain evidence="1">CBS 359.72</strain>
    </source>
</reference>
<gene>
    <name evidence="1" type="ORF">C7999DRAFT_32881</name>
</gene>
<organism evidence="1 2">
    <name type="scientific">Corynascus novoguineensis</name>
    <dbReference type="NCBI Taxonomy" id="1126955"/>
    <lineage>
        <taxon>Eukaryota</taxon>
        <taxon>Fungi</taxon>
        <taxon>Dikarya</taxon>
        <taxon>Ascomycota</taxon>
        <taxon>Pezizomycotina</taxon>
        <taxon>Sordariomycetes</taxon>
        <taxon>Sordariomycetidae</taxon>
        <taxon>Sordariales</taxon>
        <taxon>Chaetomiaceae</taxon>
        <taxon>Corynascus</taxon>
    </lineage>
</organism>
<evidence type="ECO:0000313" key="1">
    <source>
        <dbReference type="EMBL" id="KAK4246731.1"/>
    </source>
</evidence>
<proteinExistence type="predicted"/>
<dbReference type="EMBL" id="MU857668">
    <property type="protein sequence ID" value="KAK4246731.1"/>
    <property type="molecule type" value="Genomic_DNA"/>
</dbReference>